<feature type="transmembrane region" description="Helical" evidence="10">
    <location>
        <begin position="301"/>
        <end position="324"/>
    </location>
</feature>
<reference evidence="13 14" key="1">
    <citation type="journal article" date="2011" name="Stand. Genomic Sci.">
        <title>Complete genome sequence of Thermomonospora curvata type strain (B9).</title>
        <authorList>
            <person name="Chertkov O."/>
            <person name="Sikorski J."/>
            <person name="Nolan M."/>
            <person name="Lapidus A."/>
            <person name="Lucas S."/>
            <person name="Del Rio T.G."/>
            <person name="Tice H."/>
            <person name="Cheng J.F."/>
            <person name="Goodwin L."/>
            <person name="Pitluck S."/>
            <person name="Liolios K."/>
            <person name="Ivanova N."/>
            <person name="Mavromatis K."/>
            <person name="Mikhailova N."/>
            <person name="Ovchinnikova G."/>
            <person name="Pati A."/>
            <person name="Chen A."/>
            <person name="Palaniappan K."/>
            <person name="Djao O.D."/>
            <person name="Land M."/>
            <person name="Hauser L."/>
            <person name="Chang Y.J."/>
            <person name="Jeffries C.D."/>
            <person name="Brettin T."/>
            <person name="Han C."/>
            <person name="Detter J.C."/>
            <person name="Rohde M."/>
            <person name="Goker M."/>
            <person name="Woyke T."/>
            <person name="Bristow J."/>
            <person name="Eisen J.A."/>
            <person name="Markowitz V."/>
            <person name="Hugenholtz P."/>
            <person name="Klenk H.P."/>
            <person name="Kyrpides N.C."/>
        </authorList>
    </citation>
    <scope>NUCLEOTIDE SEQUENCE [LARGE SCALE GENOMIC DNA]</scope>
    <source>
        <strain evidence="14">ATCC 19995 / DSM 43183 / JCM 3096 / KCTC 9072 / NBRC 15933 / NCIMB 10081 / Henssen B9</strain>
    </source>
</reference>
<evidence type="ECO:0000313" key="13">
    <source>
        <dbReference type="EMBL" id="ACY98180.1"/>
    </source>
</evidence>
<evidence type="ECO:0000313" key="14">
    <source>
        <dbReference type="Proteomes" id="UP000001918"/>
    </source>
</evidence>
<evidence type="ECO:0000256" key="3">
    <source>
        <dbReference type="ARBA" id="ARBA00022475"/>
    </source>
</evidence>
<dbReference type="eggNOG" id="COG0025">
    <property type="taxonomic scope" value="Bacteria"/>
</dbReference>
<dbReference type="OrthoDB" id="57886at2"/>
<dbReference type="GO" id="GO:0098719">
    <property type="term" value="P:sodium ion import across plasma membrane"/>
    <property type="evidence" value="ECO:0007669"/>
    <property type="project" value="TreeGrafter"/>
</dbReference>
<comment type="subcellular location">
    <subcellularLocation>
        <location evidence="1 10">Cell membrane</location>
        <topology evidence="1 10">Multi-pass membrane protein</topology>
    </subcellularLocation>
</comment>
<dbReference type="InterPro" id="IPR004705">
    <property type="entry name" value="Cation/H_exchanger_CPA1_bac"/>
</dbReference>
<feature type="transmembrane region" description="Helical" evidence="10">
    <location>
        <begin position="85"/>
        <end position="108"/>
    </location>
</feature>
<evidence type="ECO:0000256" key="9">
    <source>
        <dbReference type="ARBA" id="ARBA00023201"/>
    </source>
</evidence>
<feature type="transmembrane region" description="Helical" evidence="10">
    <location>
        <begin position="345"/>
        <end position="369"/>
    </location>
</feature>
<evidence type="ECO:0000256" key="10">
    <source>
        <dbReference type="RuleBase" id="RU366002"/>
    </source>
</evidence>
<dbReference type="InterPro" id="IPR018422">
    <property type="entry name" value="Cation/H_exchanger_CPA1"/>
</dbReference>
<evidence type="ECO:0000256" key="5">
    <source>
        <dbReference type="ARBA" id="ARBA00022989"/>
    </source>
</evidence>
<feature type="transmembrane region" description="Helical" evidence="10">
    <location>
        <begin position="224"/>
        <end position="248"/>
    </location>
</feature>
<evidence type="ECO:0000256" key="4">
    <source>
        <dbReference type="ARBA" id="ARBA00022692"/>
    </source>
</evidence>
<feature type="coiled-coil region" evidence="11">
    <location>
        <begin position="424"/>
        <end position="455"/>
    </location>
</feature>
<dbReference type="NCBIfam" id="TIGR00831">
    <property type="entry name" value="a_cpa1"/>
    <property type="match status" value="1"/>
</dbReference>
<evidence type="ECO:0000256" key="8">
    <source>
        <dbReference type="ARBA" id="ARBA00023136"/>
    </source>
</evidence>
<dbReference type="PANTHER" id="PTHR10110:SF86">
    <property type="entry name" value="SODIUM_HYDROGEN EXCHANGER 7"/>
    <property type="match status" value="1"/>
</dbReference>
<keyword evidence="7 10" id="KW-0406">Ion transport</keyword>
<dbReference type="AlphaFoldDB" id="D1A511"/>
<feature type="transmembrane region" description="Helical" evidence="10">
    <location>
        <begin position="114"/>
        <end position="135"/>
    </location>
</feature>
<dbReference type="STRING" id="471852.Tcur_2626"/>
<evidence type="ECO:0000256" key="2">
    <source>
        <dbReference type="ARBA" id="ARBA00022448"/>
    </source>
</evidence>
<accession>D1A511</accession>
<dbReference type="Pfam" id="PF00999">
    <property type="entry name" value="Na_H_Exchanger"/>
    <property type="match status" value="1"/>
</dbReference>
<proteinExistence type="inferred from homology"/>
<feature type="transmembrane region" description="Helical" evidence="10">
    <location>
        <begin position="56"/>
        <end position="73"/>
    </location>
</feature>
<comment type="similarity">
    <text evidence="10">Belongs to the monovalent cation:proton antiporter 1 (CPA1) transporter (TC 2.A.36) family.</text>
</comment>
<evidence type="ECO:0000259" key="12">
    <source>
        <dbReference type="Pfam" id="PF00999"/>
    </source>
</evidence>
<keyword evidence="2 10" id="KW-0813">Transport</keyword>
<evidence type="ECO:0000256" key="11">
    <source>
        <dbReference type="SAM" id="Coils"/>
    </source>
</evidence>
<dbReference type="GO" id="GO:0005886">
    <property type="term" value="C:plasma membrane"/>
    <property type="evidence" value="ECO:0007669"/>
    <property type="project" value="UniProtKB-SubCell"/>
</dbReference>
<keyword evidence="6 10" id="KW-0915">Sodium</keyword>
<feature type="transmembrane region" description="Helical" evidence="10">
    <location>
        <begin position="384"/>
        <end position="408"/>
    </location>
</feature>
<dbReference type="GO" id="GO:0015386">
    <property type="term" value="F:potassium:proton antiporter activity"/>
    <property type="evidence" value="ECO:0007669"/>
    <property type="project" value="TreeGrafter"/>
</dbReference>
<dbReference type="PANTHER" id="PTHR10110">
    <property type="entry name" value="SODIUM/HYDROGEN EXCHANGER"/>
    <property type="match status" value="1"/>
</dbReference>
<feature type="transmembrane region" description="Helical" evidence="10">
    <location>
        <begin position="184"/>
        <end position="204"/>
    </location>
</feature>
<feature type="domain" description="Cation/H+ exchanger transmembrane" evidence="12">
    <location>
        <begin position="17"/>
        <end position="408"/>
    </location>
</feature>
<feature type="transmembrane region" description="Helical" evidence="10">
    <location>
        <begin position="269"/>
        <end position="289"/>
    </location>
</feature>
<comment type="function">
    <text evidence="10">Na(+)/H(+) antiporter that extrudes sodium in exchange for external protons.</text>
</comment>
<gene>
    <name evidence="13" type="ordered locus">Tcur_2626</name>
</gene>
<keyword evidence="5 10" id="KW-1133">Transmembrane helix</keyword>
<evidence type="ECO:0000256" key="7">
    <source>
        <dbReference type="ARBA" id="ARBA00023065"/>
    </source>
</evidence>
<dbReference type="GO" id="GO:0015385">
    <property type="term" value="F:sodium:proton antiporter activity"/>
    <property type="evidence" value="ECO:0007669"/>
    <property type="project" value="InterPro"/>
</dbReference>
<name>D1A511_THECD</name>
<protein>
    <submittedName>
        <fullName evidence="13">Na+/H+ antiporter</fullName>
    </submittedName>
</protein>
<keyword evidence="14" id="KW-1185">Reference proteome</keyword>
<keyword evidence="8 10" id="KW-0472">Membrane</keyword>
<dbReference type="GO" id="GO:0051453">
    <property type="term" value="P:regulation of intracellular pH"/>
    <property type="evidence" value="ECO:0007669"/>
    <property type="project" value="TreeGrafter"/>
</dbReference>
<comment type="caution">
    <text evidence="10">Lacks conserved residue(s) required for the propagation of feature annotation.</text>
</comment>
<keyword evidence="3 10" id="KW-1003">Cell membrane</keyword>
<dbReference type="Gene3D" id="6.10.140.1330">
    <property type="match status" value="1"/>
</dbReference>
<sequence>MNATHALWLLAVPVVAVGVATAARRAGMPSPLALVAAGLVMALPPGIPEFALDPEFVLFAFLPPLLFSAAWESSLPNLRDSGRAIGYLAVGLVLFTTVTVGYAVYLIVPAMPLPAAFVLGAIVAPPDAVAAVSVAKRLGLPRRVVTVLVGESLFNDATALTAFRVAVAATAGEGFTLLSGGWEFLYAALGGAAIGLAAGPPLQWLRTRLRDPVAENAVAVLAPFAAYLVAEAVHASGVIAVVVSGLYLGHRFARSPASTRVIGQAFWKVTIFILESVVFLLIGLQLPAVMAGLSERSPFSLLWWAATVFGVVVATRFLWVFATARAPHLPLLRRRAAGGRPRRPMWREMTVVSWAGMRGVVSLAAAFAIPTNTAGGAPFPERHLILFLTFTTVLGTLLLQGMTFPALIRRLGVNDEDERRTDAVSEAEAQHIAANAALRRLEALVEQERDRLDERVVRQLRDLVEHRRLSAWERLGGAAGPDGAEVPTGAYRRLRREMLAAEREAFVRMRDERRIDDEVLERVLTELDLEELALSRR</sequence>
<dbReference type="KEGG" id="tcu:Tcur_2626"/>
<dbReference type="InterPro" id="IPR006153">
    <property type="entry name" value="Cation/H_exchanger_TM"/>
</dbReference>
<keyword evidence="10" id="KW-0050">Antiport</keyword>
<keyword evidence="9 10" id="KW-0739">Sodium transport</keyword>
<evidence type="ECO:0000256" key="6">
    <source>
        <dbReference type="ARBA" id="ARBA00023053"/>
    </source>
</evidence>
<keyword evidence="11" id="KW-0175">Coiled coil</keyword>
<organism evidence="13 14">
    <name type="scientific">Thermomonospora curvata (strain ATCC 19995 / DSM 43183 / JCM 3096 / KCTC 9072 / NBRC 15933 / NCIMB 10081 / Henssen B9)</name>
    <dbReference type="NCBI Taxonomy" id="471852"/>
    <lineage>
        <taxon>Bacteria</taxon>
        <taxon>Bacillati</taxon>
        <taxon>Actinomycetota</taxon>
        <taxon>Actinomycetes</taxon>
        <taxon>Streptosporangiales</taxon>
        <taxon>Thermomonosporaceae</taxon>
        <taxon>Thermomonospora</taxon>
    </lineage>
</organism>
<dbReference type="HOGENOM" id="CLU_005912_8_2_11"/>
<dbReference type="EMBL" id="CP001738">
    <property type="protein sequence ID" value="ACY98180.1"/>
    <property type="molecule type" value="Genomic_DNA"/>
</dbReference>
<keyword evidence="4 10" id="KW-0812">Transmembrane</keyword>
<dbReference type="RefSeq" id="WP_012852964.1">
    <property type="nucleotide sequence ID" value="NC_013510.1"/>
</dbReference>
<evidence type="ECO:0000256" key="1">
    <source>
        <dbReference type="ARBA" id="ARBA00004651"/>
    </source>
</evidence>
<dbReference type="Proteomes" id="UP000001918">
    <property type="component" value="Chromosome"/>
</dbReference>